<dbReference type="SUPFAM" id="SSF52540">
    <property type="entry name" value="P-loop containing nucleoside triphosphate hydrolases"/>
    <property type="match status" value="1"/>
</dbReference>
<sequence length="419" mass="47423">MTRRVLVHVGTPKTGTSYLQDVLFRNRELLLEHGVLYPADRFDAHFLAALDLMRLPWGGLEQEALGRWDELAAQVRAHDGTSIVSHEILARASATQAAEALASFDEPGREPAEIHLLLSGRDLVRQVPAEWQENVKHRNTLTYERFLARLRDPDRSTRIGSWFWAVQEIPDILDRWGAHVPPERVHLITVPPPGGDPDLLWQRFSSAFGLDGLDLELETTRSNPSMGVPETALLRRINASTNKVVPPAHYRELVRELVAHQTLSPRRDSPRLAVPPDLHDWLHELQSRWVAEVRDRGYDVVGDLDDLLSRPTVAAEDFADPDHPDEAEVADAALATIGAVLQEQVREREDRAAERARAREVEDDLRRQLSDVREALARSYLRPSFLHRERIVRGLEGSRAGRVSMRVYRAARGRSSRSA</sequence>
<name>A0ABX8EBG4_9ACTN</name>
<organism evidence="1 2">
    <name type="scientific">Nocardioides aquaticus</name>
    <dbReference type="NCBI Taxonomy" id="160826"/>
    <lineage>
        <taxon>Bacteria</taxon>
        <taxon>Bacillati</taxon>
        <taxon>Actinomycetota</taxon>
        <taxon>Actinomycetes</taxon>
        <taxon>Propionibacteriales</taxon>
        <taxon>Nocardioidaceae</taxon>
        <taxon>Nocardioides</taxon>
    </lineage>
</organism>
<evidence type="ECO:0000313" key="1">
    <source>
        <dbReference type="EMBL" id="QVT77742.1"/>
    </source>
</evidence>
<dbReference type="InterPro" id="IPR027417">
    <property type="entry name" value="P-loop_NTPase"/>
</dbReference>
<protein>
    <recommendedName>
        <fullName evidence="3">Sulfotransferase family protein</fullName>
    </recommendedName>
</protein>
<reference evidence="1 2" key="1">
    <citation type="submission" date="2021-05" db="EMBL/GenBank/DDBJ databases">
        <title>Complete genome of Nocardioides aquaticus KCTC 9944T isolated from meromictic and hypersaline Ekho Lake, Antarctica.</title>
        <authorList>
            <person name="Hwang K."/>
            <person name="Kim K.M."/>
            <person name="Choe H."/>
        </authorList>
    </citation>
    <scope>NUCLEOTIDE SEQUENCE [LARGE SCALE GENOMIC DNA]</scope>
    <source>
        <strain evidence="1 2">KCTC 9944</strain>
    </source>
</reference>
<gene>
    <name evidence="1" type="ORF">ENKNEFLB_00108</name>
</gene>
<accession>A0ABX8EBG4</accession>
<keyword evidence="2" id="KW-1185">Reference proteome</keyword>
<proteinExistence type="predicted"/>
<dbReference type="EMBL" id="CP075371">
    <property type="protein sequence ID" value="QVT77742.1"/>
    <property type="molecule type" value="Genomic_DNA"/>
</dbReference>
<evidence type="ECO:0000313" key="2">
    <source>
        <dbReference type="Proteomes" id="UP000679307"/>
    </source>
</evidence>
<evidence type="ECO:0008006" key="3">
    <source>
        <dbReference type="Google" id="ProtNLM"/>
    </source>
</evidence>
<dbReference type="Proteomes" id="UP000679307">
    <property type="component" value="Chromosome"/>
</dbReference>
<dbReference type="RefSeq" id="WP_214057419.1">
    <property type="nucleotide sequence ID" value="NZ_BAAAHS010000064.1"/>
</dbReference>